<dbReference type="EMBL" id="CP110820">
    <property type="protein sequence ID" value="WPX96338.1"/>
    <property type="molecule type" value="Genomic_DNA"/>
</dbReference>
<sequence>MWLAKVVKTMIQESLRVIVFLVILSMAGMLLMREVKGEEYNFDYIDDYKKEAKEYVGETGKGDLAGKVKELDGYTDKPKEVGYSEHELRSKGDARVKGEEKDENEGVREAIGAAKSSYAENPHRSSYTVGKLQHEEFIKKSDAVTSNPISGLNVEGKTECKIVDKDVGGENVEFEEYYVDVEDSRLIKEDKKCEEDEDRLFYCIRKQSVSQR</sequence>
<evidence type="ECO:0000256" key="2">
    <source>
        <dbReference type="SAM" id="Phobius"/>
    </source>
</evidence>
<evidence type="ECO:0000313" key="4">
    <source>
        <dbReference type="Proteomes" id="UP001327219"/>
    </source>
</evidence>
<gene>
    <name evidence="3" type="ORF">Bandiella_00447</name>
</gene>
<evidence type="ECO:0000313" key="3">
    <source>
        <dbReference type="EMBL" id="WPX96338.1"/>
    </source>
</evidence>
<keyword evidence="2" id="KW-0812">Transmembrane</keyword>
<reference evidence="3 4" key="1">
    <citation type="submission" date="2022-11" db="EMBL/GenBank/DDBJ databases">
        <title>Host association and intracellularity evolved multiple times independently in the Rickettsiales.</title>
        <authorList>
            <person name="Castelli M."/>
            <person name="Nardi T."/>
            <person name="Gammuto L."/>
            <person name="Bellinzona G."/>
            <person name="Sabaneyeva E."/>
            <person name="Potekhin A."/>
            <person name="Serra V."/>
            <person name="Petroni G."/>
            <person name="Sassera D."/>
        </authorList>
    </citation>
    <scope>NUCLEOTIDE SEQUENCE [LARGE SCALE GENOMIC DNA]</scope>
    <source>
        <strain evidence="3 4">NDG2</strain>
    </source>
</reference>
<keyword evidence="2" id="KW-1133">Transmembrane helix</keyword>
<proteinExistence type="predicted"/>
<protein>
    <submittedName>
        <fullName evidence="3">Uncharacterized protein</fullName>
    </submittedName>
</protein>
<evidence type="ECO:0000256" key="1">
    <source>
        <dbReference type="SAM" id="MobiDB-lite"/>
    </source>
</evidence>
<feature type="region of interest" description="Disordered" evidence="1">
    <location>
        <begin position="82"/>
        <end position="106"/>
    </location>
</feature>
<name>A0ABZ0UJQ9_9RICK</name>
<keyword evidence="4" id="KW-1185">Reference proteome</keyword>
<dbReference type="Proteomes" id="UP001327219">
    <property type="component" value="Chromosome"/>
</dbReference>
<accession>A0ABZ0UJQ9</accession>
<keyword evidence="2" id="KW-0472">Membrane</keyword>
<organism evidence="3 4">
    <name type="scientific">Candidatus Bandiella euplotis</name>
    <dbReference type="NCBI Taxonomy" id="1664265"/>
    <lineage>
        <taxon>Bacteria</taxon>
        <taxon>Pseudomonadati</taxon>
        <taxon>Pseudomonadota</taxon>
        <taxon>Alphaproteobacteria</taxon>
        <taxon>Rickettsiales</taxon>
        <taxon>Candidatus Midichloriaceae</taxon>
        <taxon>Candidatus Bandiella</taxon>
    </lineage>
</organism>
<feature type="transmembrane region" description="Helical" evidence="2">
    <location>
        <begin position="15"/>
        <end position="32"/>
    </location>
</feature>